<dbReference type="EMBL" id="FOXM01000005">
    <property type="protein sequence ID" value="SFP76012.1"/>
    <property type="molecule type" value="Genomic_DNA"/>
</dbReference>
<dbReference type="PANTHER" id="PTHR43300:SF11">
    <property type="entry name" value="ACETYLTRANSFERASE RV3034C-RELATED"/>
    <property type="match status" value="1"/>
</dbReference>
<dbReference type="PANTHER" id="PTHR43300">
    <property type="entry name" value="ACETYLTRANSFERASE"/>
    <property type="match status" value="1"/>
</dbReference>
<evidence type="ECO:0000256" key="1">
    <source>
        <dbReference type="ARBA" id="ARBA00007274"/>
    </source>
</evidence>
<sequence>MNSLLNRLSHLLRKPPKPPKLHRAQEKFRERYPQYRIGVGTYGMPEVHDWNEGSTLRIGSYSSIAGNVQIYLGGQHRIDWVSSFPFPAFVEEAAQIPDYGGTRGDVMIGSDVWICSNSIILSGVSIGHGAVVANGSVVSRDVAPYSVVAGNPAQHVRWRFPEEQCQALLASAWWDWPESEVRAVAHLLCSPDIAAFLDYVCTRSASQQ</sequence>
<dbReference type="InterPro" id="IPR050179">
    <property type="entry name" value="Trans_hexapeptide_repeat"/>
</dbReference>
<dbReference type="Gene3D" id="2.160.10.10">
    <property type="entry name" value="Hexapeptide repeat proteins"/>
    <property type="match status" value="1"/>
</dbReference>
<keyword evidence="2" id="KW-0808">Transferase</keyword>
<reference evidence="3" key="1">
    <citation type="submission" date="2016-10" db="EMBL/GenBank/DDBJ databases">
        <authorList>
            <person name="Varghese N."/>
            <person name="Submissions S."/>
        </authorList>
    </citation>
    <scope>NUCLEOTIDE SEQUENCE [LARGE SCALE GENOMIC DNA]</scope>
    <source>
        <strain evidence="3">JCM 18195</strain>
    </source>
</reference>
<dbReference type="AlphaFoldDB" id="A0A1I5SZ13"/>
<proteinExistence type="inferred from homology"/>
<comment type="similarity">
    <text evidence="1">Belongs to the transferase hexapeptide repeat family.</text>
</comment>
<dbReference type="GO" id="GO:0016740">
    <property type="term" value="F:transferase activity"/>
    <property type="evidence" value="ECO:0007669"/>
    <property type="project" value="UniProtKB-KW"/>
</dbReference>
<dbReference type="SUPFAM" id="SSF51161">
    <property type="entry name" value="Trimeric LpxA-like enzymes"/>
    <property type="match status" value="1"/>
</dbReference>
<name>A0A1I5SZ13_9GAMM</name>
<organism evidence="2 3">
    <name type="scientific">Geopseudomonas sagittaria</name>
    <dbReference type="NCBI Taxonomy" id="1135990"/>
    <lineage>
        <taxon>Bacteria</taxon>
        <taxon>Pseudomonadati</taxon>
        <taxon>Pseudomonadota</taxon>
        <taxon>Gammaproteobacteria</taxon>
        <taxon>Pseudomonadales</taxon>
        <taxon>Pseudomonadaceae</taxon>
        <taxon>Geopseudomonas</taxon>
    </lineage>
</organism>
<dbReference type="RefSeq" id="WP_092430229.1">
    <property type="nucleotide sequence ID" value="NZ_FOXM01000005.1"/>
</dbReference>
<gene>
    <name evidence="2" type="ORF">SAMN05216229_105186</name>
</gene>
<dbReference type="InterPro" id="IPR001451">
    <property type="entry name" value="Hexapep"/>
</dbReference>
<dbReference type="OrthoDB" id="9815592at2"/>
<protein>
    <submittedName>
        <fullName evidence="2">Acetyltransferase (Isoleucine patch superfamily)</fullName>
    </submittedName>
</protein>
<dbReference type="Pfam" id="PF00132">
    <property type="entry name" value="Hexapep"/>
    <property type="match status" value="1"/>
</dbReference>
<dbReference type="InterPro" id="IPR011004">
    <property type="entry name" value="Trimer_LpxA-like_sf"/>
</dbReference>
<dbReference type="Proteomes" id="UP000243084">
    <property type="component" value="Unassembled WGS sequence"/>
</dbReference>
<evidence type="ECO:0000313" key="3">
    <source>
        <dbReference type="Proteomes" id="UP000243084"/>
    </source>
</evidence>
<dbReference type="CDD" id="cd03349">
    <property type="entry name" value="LbH_XAT"/>
    <property type="match status" value="1"/>
</dbReference>
<accession>A0A1I5SZ13</accession>
<evidence type="ECO:0000313" key="2">
    <source>
        <dbReference type="EMBL" id="SFP76012.1"/>
    </source>
</evidence>
<keyword evidence="3" id="KW-1185">Reference proteome</keyword>